<dbReference type="AlphaFoldDB" id="A0A9W8YKB5"/>
<reference evidence="4" key="1">
    <citation type="submission" date="2022-10" db="EMBL/GenBank/DDBJ databases">
        <title>Tapping the CABI collections for fungal endophytes: first genome assemblies for Collariella, Neodidymelliopsis, Ascochyta clinopodiicola, Didymella pomorum, Didymosphaeria variabile, Neocosmospora piperis and Neocucurbitaria cava.</title>
        <authorList>
            <person name="Hill R."/>
        </authorList>
    </citation>
    <scope>NUCLEOTIDE SEQUENCE</scope>
    <source>
        <strain evidence="4">IMI 355082</strain>
    </source>
</reference>
<dbReference type="SUPFAM" id="SSF53335">
    <property type="entry name" value="S-adenosyl-L-methionine-dependent methyltransferases"/>
    <property type="match status" value="1"/>
</dbReference>
<organism evidence="4 5">
    <name type="scientific">Gnomoniopsis smithogilvyi</name>
    <dbReference type="NCBI Taxonomy" id="1191159"/>
    <lineage>
        <taxon>Eukaryota</taxon>
        <taxon>Fungi</taxon>
        <taxon>Dikarya</taxon>
        <taxon>Ascomycota</taxon>
        <taxon>Pezizomycotina</taxon>
        <taxon>Sordariomycetes</taxon>
        <taxon>Sordariomycetidae</taxon>
        <taxon>Diaporthales</taxon>
        <taxon>Gnomoniaceae</taxon>
        <taxon>Gnomoniopsis</taxon>
    </lineage>
</organism>
<evidence type="ECO:0000256" key="2">
    <source>
        <dbReference type="ARBA" id="ARBA00022679"/>
    </source>
</evidence>
<protein>
    <recommendedName>
        <fullName evidence="6">Nicotianamine synthase</fullName>
    </recommendedName>
</protein>
<comment type="similarity">
    <text evidence="1">Belongs to the nicotianamine synthase (NAS)-like family.</text>
</comment>
<keyword evidence="2" id="KW-0808">Transferase</keyword>
<evidence type="ECO:0000313" key="5">
    <source>
        <dbReference type="Proteomes" id="UP001140453"/>
    </source>
</evidence>
<dbReference type="InterPro" id="IPR004298">
    <property type="entry name" value="Nicotian_synth"/>
</dbReference>
<dbReference type="PANTHER" id="PTHR32266">
    <property type="entry name" value="NICOTIANAMINE SYNTHASE 3"/>
    <property type="match status" value="1"/>
</dbReference>
<dbReference type="Pfam" id="PF03059">
    <property type="entry name" value="NAS"/>
    <property type="match status" value="2"/>
</dbReference>
<keyword evidence="3" id="KW-0949">S-adenosyl-L-methionine</keyword>
<dbReference type="GO" id="GO:0030410">
    <property type="term" value="F:nicotianamine synthase activity"/>
    <property type="evidence" value="ECO:0007669"/>
    <property type="project" value="InterPro"/>
</dbReference>
<proteinExistence type="inferred from homology"/>
<comment type="caution">
    <text evidence="4">The sequence shown here is derived from an EMBL/GenBank/DDBJ whole genome shotgun (WGS) entry which is preliminary data.</text>
</comment>
<gene>
    <name evidence="4" type="ORF">N0V93_007682</name>
</gene>
<dbReference type="EMBL" id="JAPEVB010000005">
    <property type="protein sequence ID" value="KAJ4387095.1"/>
    <property type="molecule type" value="Genomic_DNA"/>
</dbReference>
<evidence type="ECO:0008006" key="6">
    <source>
        <dbReference type="Google" id="ProtNLM"/>
    </source>
</evidence>
<dbReference type="OrthoDB" id="1858069at2759"/>
<sequence>MTVDTMHSVQPTTVARVGTKLPDHEDNSERITLGILTLFNKLQSLETLEPDPINGRLFNQLFDLIMDDPRIRALMPELWQIWGDAEYLLELDFARKVISGSPSMSKCRQLWETFPYLDQYRQLARMETNTLDTALGERCLPPVRKIAFLGSGPTPFSALCFRERLGPDVEIVNIDRCAEAISHGRAVANALGEKNMSFLQAEITTGIVTPASSDEETLASVPSSQNVGKPDLTDCDLVHFAALIGETEKDKRDLLVAVAKSMRPGALIMLRSTDSLRQVLYPKMDVDCWEVLNVVTPVLATRYFGGSTSLTTIVVSVDGVKGGGI</sequence>
<name>A0A9W8YKB5_9PEZI</name>
<dbReference type="InterPro" id="IPR029063">
    <property type="entry name" value="SAM-dependent_MTases_sf"/>
</dbReference>
<evidence type="ECO:0000313" key="4">
    <source>
        <dbReference type="EMBL" id="KAJ4387095.1"/>
    </source>
</evidence>
<evidence type="ECO:0000256" key="1">
    <source>
        <dbReference type="ARBA" id="ARBA00007009"/>
    </source>
</evidence>
<dbReference type="PANTHER" id="PTHR32266:SF12">
    <property type="entry name" value="NICOTIANAMINE SYNTHASE 3"/>
    <property type="match status" value="1"/>
</dbReference>
<dbReference type="Gene3D" id="3.40.50.150">
    <property type="entry name" value="Vaccinia Virus protein VP39"/>
    <property type="match status" value="1"/>
</dbReference>
<dbReference type="GO" id="GO:0030418">
    <property type="term" value="P:nicotianamine biosynthetic process"/>
    <property type="evidence" value="ECO:0007669"/>
    <property type="project" value="InterPro"/>
</dbReference>
<keyword evidence="5" id="KW-1185">Reference proteome</keyword>
<accession>A0A9W8YKB5</accession>
<dbReference type="Proteomes" id="UP001140453">
    <property type="component" value="Unassembled WGS sequence"/>
</dbReference>
<dbReference type="PROSITE" id="PS51142">
    <property type="entry name" value="NAS"/>
    <property type="match status" value="1"/>
</dbReference>
<evidence type="ECO:0000256" key="3">
    <source>
        <dbReference type="ARBA" id="ARBA00022691"/>
    </source>
</evidence>